<proteinExistence type="predicted"/>
<reference evidence="2" key="1">
    <citation type="submission" date="2014-05" db="EMBL/GenBank/DDBJ databases">
        <title>The transcriptome of the halophilic microalga Tetraselmis sp. GSL018 isolated from the Great Salt Lake, Utah.</title>
        <authorList>
            <person name="Jinkerson R.E."/>
            <person name="D'Adamo S."/>
            <person name="Posewitz M.C."/>
        </authorList>
    </citation>
    <scope>NUCLEOTIDE SEQUENCE</scope>
    <source>
        <strain evidence="2">GSL018</strain>
    </source>
</reference>
<accession>A0A061RZ33</accession>
<protein>
    <submittedName>
        <fullName evidence="2">Uncharacterized protein</fullName>
    </submittedName>
</protein>
<feature type="non-terminal residue" evidence="2">
    <location>
        <position position="146"/>
    </location>
</feature>
<gene>
    <name evidence="2" type="ORF">TSPGSL018_18246</name>
</gene>
<dbReference type="EMBL" id="GBEZ01008311">
    <property type="protein sequence ID" value="JAC77223.1"/>
    <property type="molecule type" value="Transcribed_RNA"/>
</dbReference>
<name>A0A061RZ33_9CHLO</name>
<feature type="region of interest" description="Disordered" evidence="1">
    <location>
        <begin position="45"/>
        <end position="71"/>
    </location>
</feature>
<evidence type="ECO:0000313" key="2">
    <source>
        <dbReference type="EMBL" id="JAC77223.1"/>
    </source>
</evidence>
<dbReference type="AlphaFoldDB" id="A0A061RZ33"/>
<sequence>MPVAADCRGAEGSGRVVAGAVRAEGSRALAAEGLGVAGGARARAVPAAEGGKGAPVSRAVDGEAASPHSGVPEQCGVYQAAVDPVEGPVAEAVGLPLEGVEVPAAGSEVGAGSCLAKPQARNVALDVDVRAAQGAVIDPCRHRREG</sequence>
<organism evidence="2">
    <name type="scientific">Tetraselmis sp. GSL018</name>
    <dbReference type="NCBI Taxonomy" id="582737"/>
    <lineage>
        <taxon>Eukaryota</taxon>
        <taxon>Viridiplantae</taxon>
        <taxon>Chlorophyta</taxon>
        <taxon>core chlorophytes</taxon>
        <taxon>Chlorodendrophyceae</taxon>
        <taxon>Chlorodendrales</taxon>
        <taxon>Chlorodendraceae</taxon>
        <taxon>Tetraselmis</taxon>
    </lineage>
</organism>
<evidence type="ECO:0000256" key="1">
    <source>
        <dbReference type="SAM" id="MobiDB-lite"/>
    </source>
</evidence>